<gene>
    <name evidence="7" type="ORF">DSM107014_06315</name>
</gene>
<feature type="domain" description="Cytochrome c" evidence="6">
    <location>
        <begin position="413"/>
        <end position="692"/>
    </location>
</feature>
<dbReference type="Gene3D" id="1.10.760.10">
    <property type="entry name" value="Cytochrome c-like domain"/>
    <property type="match status" value="1"/>
</dbReference>
<dbReference type="PANTHER" id="PTHR30600:SF9">
    <property type="entry name" value="BLR7738 PROTEIN"/>
    <property type="match status" value="1"/>
</dbReference>
<dbReference type="InterPro" id="IPR009056">
    <property type="entry name" value="Cyt_c-like_dom"/>
</dbReference>
<dbReference type="InterPro" id="IPR051395">
    <property type="entry name" value="Cytochrome_c_Peroxidase/MauG"/>
</dbReference>
<keyword evidence="3 4" id="KW-0408">Iron</keyword>
<evidence type="ECO:0000256" key="2">
    <source>
        <dbReference type="ARBA" id="ARBA00022723"/>
    </source>
</evidence>
<dbReference type="InterPro" id="IPR036909">
    <property type="entry name" value="Cyt_c-like_dom_sf"/>
</dbReference>
<feature type="region of interest" description="Disordered" evidence="5">
    <location>
        <begin position="47"/>
        <end position="66"/>
    </location>
</feature>
<dbReference type="Proteomes" id="UP000767446">
    <property type="component" value="Unassembled WGS sequence"/>
</dbReference>
<name>A0A941GW68_9CHRO</name>
<reference evidence="7" key="1">
    <citation type="submission" date="2021-02" db="EMBL/GenBank/DDBJ databases">
        <title>Metagenome analyses of Stigonema ocellatum DSM 106950, Chlorogloea purpurea SAG 13.99 and Gomphosphaeria aponina DSM 107014.</title>
        <authorList>
            <person name="Marter P."/>
            <person name="Huang S."/>
        </authorList>
    </citation>
    <scope>NUCLEOTIDE SEQUENCE</scope>
    <source>
        <strain evidence="7">JP213</strain>
    </source>
</reference>
<accession>A0A941GW68</accession>
<evidence type="ECO:0000313" key="7">
    <source>
        <dbReference type="EMBL" id="MBR8827511.1"/>
    </source>
</evidence>
<proteinExistence type="predicted"/>
<evidence type="ECO:0000256" key="5">
    <source>
        <dbReference type="SAM" id="MobiDB-lite"/>
    </source>
</evidence>
<dbReference type="GO" id="GO:0020037">
    <property type="term" value="F:heme binding"/>
    <property type="evidence" value="ECO:0007669"/>
    <property type="project" value="InterPro"/>
</dbReference>
<dbReference type="GO" id="GO:0009055">
    <property type="term" value="F:electron transfer activity"/>
    <property type="evidence" value="ECO:0007669"/>
    <property type="project" value="InterPro"/>
</dbReference>
<dbReference type="GO" id="GO:0004130">
    <property type="term" value="F:cytochrome-c peroxidase activity"/>
    <property type="evidence" value="ECO:0007669"/>
    <property type="project" value="TreeGrafter"/>
</dbReference>
<feature type="compositionally biased region" description="Polar residues" evidence="5">
    <location>
        <begin position="47"/>
        <end position="60"/>
    </location>
</feature>
<evidence type="ECO:0000256" key="1">
    <source>
        <dbReference type="ARBA" id="ARBA00022617"/>
    </source>
</evidence>
<dbReference type="AlphaFoldDB" id="A0A941GW68"/>
<dbReference type="SUPFAM" id="SSF46626">
    <property type="entry name" value="Cytochrome c"/>
    <property type="match status" value="1"/>
</dbReference>
<dbReference type="PANTHER" id="PTHR30600">
    <property type="entry name" value="CYTOCHROME C PEROXIDASE-RELATED"/>
    <property type="match status" value="1"/>
</dbReference>
<keyword evidence="1 4" id="KW-0349">Heme</keyword>
<dbReference type="EMBL" id="JADQBC010000033">
    <property type="protein sequence ID" value="MBR8827511.1"/>
    <property type="molecule type" value="Genomic_DNA"/>
</dbReference>
<evidence type="ECO:0000256" key="3">
    <source>
        <dbReference type="ARBA" id="ARBA00023004"/>
    </source>
</evidence>
<dbReference type="PROSITE" id="PS51257">
    <property type="entry name" value="PROKAR_LIPOPROTEIN"/>
    <property type="match status" value="1"/>
</dbReference>
<dbReference type="PROSITE" id="PS51007">
    <property type="entry name" value="CYTC"/>
    <property type="match status" value="1"/>
</dbReference>
<dbReference type="GO" id="GO:0046872">
    <property type="term" value="F:metal ion binding"/>
    <property type="evidence" value="ECO:0007669"/>
    <property type="project" value="UniProtKB-KW"/>
</dbReference>
<evidence type="ECO:0000313" key="8">
    <source>
        <dbReference type="Proteomes" id="UP000767446"/>
    </source>
</evidence>
<comment type="caution">
    <text evidence="7">The sequence shown here is derived from an EMBL/GenBank/DDBJ whole genome shotgun (WGS) entry which is preliminary data.</text>
</comment>
<organism evidence="7 8">
    <name type="scientific">Gomphosphaeria aponina SAG 52.96 = DSM 107014</name>
    <dbReference type="NCBI Taxonomy" id="1521640"/>
    <lineage>
        <taxon>Bacteria</taxon>
        <taxon>Bacillati</taxon>
        <taxon>Cyanobacteriota</taxon>
        <taxon>Cyanophyceae</taxon>
        <taxon>Oscillatoriophycideae</taxon>
        <taxon>Chroococcales</taxon>
        <taxon>Gomphosphaeriaceae</taxon>
        <taxon>Gomphosphaeria</taxon>
    </lineage>
</organism>
<sequence>MKKPHLGMIAWIMAIALLVLGCSPYEYENTSVERLRELIAAAEASNNPVEISTPEQQNSEKTPEYDRDYLGYVPSEYYGELTEAEQRGLQTWYFWTGGNEKFFRNLAQITHGEADFLSLLDARPDQEDQTQHIQRNERFQAVGAINDPSCTAATEPDEYGLWLDKCEKDPNSAGIMGARKFPNPNFDPEKWDVAQYYAVGETKAQIEPPYNIGISCGVCHIAFNPLNPPNDPENPKWENLASAIGNQYLKEGQLFGGNIPDYDFRKQVINNQPPGTSDTSRIATDHIDNPNAINAIFNLADRPRYEEIMNDGTTEKVPHILKDGADSIGIPGASERVYINIGSCSDYWLTLHDPLLGRKPQKPFDIATANQECEYWSKTAARMPDAEAFLSTLKPLHLQDAPGGKAYLTQDEAVLTKGKIVFANTCASCHSSKQPPTEIAADPEQAKKWYEESVLSADFLEHNFLSDDQRYPVTEIGTNAARALATNAKEGHIWSQFSSQTYKNLPSPGTLTLANPFQEDQPIEFEIPSGGTGYYRTPSLISLWSSAPFFHNNELGKYTGDPSVAGRMAAFNDAVEKLLWPEKREQLIKRTERETRLEIGELQADVPEGTPIKLLANLNPSETPTILQQKLNSELGAKVLGSLVKFIPDEVLTPLLLKYNQAPDFIEDHGHYFGTDLPDEDKQALSEFLKTL</sequence>
<evidence type="ECO:0000256" key="4">
    <source>
        <dbReference type="PROSITE-ProRule" id="PRU00433"/>
    </source>
</evidence>
<evidence type="ECO:0000259" key="6">
    <source>
        <dbReference type="PROSITE" id="PS51007"/>
    </source>
</evidence>
<keyword evidence="2 4" id="KW-0479">Metal-binding</keyword>
<protein>
    <recommendedName>
        <fullName evidence="6">Cytochrome c domain-containing protein</fullName>
    </recommendedName>
</protein>